<comment type="function">
    <text evidence="1">Core component of nucleosome. Nucleosomes wrap and compact DNA into chromatin, limiting DNA accessibility to the cellular machineries which require DNA as a template. Histones thereby play a central role in transcription regulation, DNA repair, DNA replication and chromosomal stability. DNA accessibility is regulated via a complex set of post-translational modifications of histones, also called histone code, and nucleosome remodeling.</text>
</comment>
<keyword evidence="10" id="KW-0539">Nucleus</keyword>
<keyword evidence="12" id="KW-1133">Transmembrane helix</keyword>
<dbReference type="AlphaFoldDB" id="A0A1I7W6H7"/>
<evidence type="ECO:0000256" key="10">
    <source>
        <dbReference type="ARBA" id="ARBA00023242"/>
    </source>
</evidence>
<evidence type="ECO:0000256" key="12">
    <source>
        <dbReference type="SAM" id="Phobius"/>
    </source>
</evidence>
<dbReference type="GO" id="GO:0046982">
    <property type="term" value="F:protein heterodimerization activity"/>
    <property type="evidence" value="ECO:0007669"/>
    <property type="project" value="InterPro"/>
</dbReference>
<dbReference type="Proteomes" id="UP000095283">
    <property type="component" value="Unplaced"/>
</dbReference>
<dbReference type="Pfam" id="PF02191">
    <property type="entry name" value="OLF"/>
    <property type="match status" value="1"/>
</dbReference>
<evidence type="ECO:0000256" key="11">
    <source>
        <dbReference type="ARBA" id="ARBA00023269"/>
    </source>
</evidence>
<dbReference type="InterPro" id="IPR019809">
    <property type="entry name" value="Histone_H4_CS"/>
</dbReference>
<evidence type="ECO:0000313" key="14">
    <source>
        <dbReference type="Proteomes" id="UP000095283"/>
    </source>
</evidence>
<dbReference type="InterPro" id="IPR001951">
    <property type="entry name" value="Histone_H4"/>
</dbReference>
<comment type="subcellular location">
    <subcellularLocation>
        <location evidence="3">Chromosome</location>
    </subcellularLocation>
    <subcellularLocation>
        <location evidence="2">Nucleus</location>
    </subcellularLocation>
</comment>
<dbReference type="PROSITE" id="PS00047">
    <property type="entry name" value="HISTONE_H4"/>
    <property type="match status" value="1"/>
</dbReference>
<name>A0A1I7W6H7_HETBA</name>
<evidence type="ECO:0000256" key="7">
    <source>
        <dbReference type="ARBA" id="ARBA00022481"/>
    </source>
</evidence>
<keyword evidence="7" id="KW-0488">Methylation</keyword>
<dbReference type="GO" id="GO:0030527">
    <property type="term" value="F:structural constituent of chromatin"/>
    <property type="evidence" value="ECO:0007669"/>
    <property type="project" value="InterPro"/>
</dbReference>
<dbReference type="InterPro" id="IPR009072">
    <property type="entry name" value="Histone-fold"/>
</dbReference>
<keyword evidence="8" id="KW-0007">Acetylation</keyword>
<keyword evidence="12" id="KW-0812">Transmembrane</keyword>
<keyword evidence="6" id="KW-0158">Chromosome</keyword>
<keyword evidence="12" id="KW-0472">Membrane</keyword>
<dbReference type="InterPro" id="IPR003112">
    <property type="entry name" value="Olfac-like_dom"/>
</dbReference>
<dbReference type="PRINTS" id="PR00623">
    <property type="entry name" value="HISTONEH4"/>
</dbReference>
<dbReference type="GO" id="GO:0003677">
    <property type="term" value="F:DNA binding"/>
    <property type="evidence" value="ECO:0007669"/>
    <property type="project" value="UniProtKB-KW"/>
</dbReference>
<feature type="domain" description="Olfactomedin-like" evidence="13">
    <location>
        <begin position="24"/>
        <end position="82"/>
    </location>
</feature>
<dbReference type="GO" id="GO:0000786">
    <property type="term" value="C:nucleosome"/>
    <property type="evidence" value="ECO:0007669"/>
    <property type="project" value="UniProtKB-KW"/>
</dbReference>
<protein>
    <recommendedName>
        <fullName evidence="5">Histone H4</fullName>
    </recommendedName>
</protein>
<keyword evidence="9" id="KW-0238">DNA-binding</keyword>
<keyword evidence="14" id="KW-1185">Reference proteome</keyword>
<dbReference type="GO" id="GO:0005634">
    <property type="term" value="C:nucleus"/>
    <property type="evidence" value="ECO:0007669"/>
    <property type="project" value="UniProtKB-SubCell"/>
</dbReference>
<comment type="similarity">
    <text evidence="4">Belongs to the histone H4 family.</text>
</comment>
<evidence type="ECO:0000256" key="1">
    <source>
        <dbReference type="ARBA" id="ARBA00002001"/>
    </source>
</evidence>
<accession>A0A1I7W6H7</accession>
<feature type="transmembrane region" description="Helical" evidence="12">
    <location>
        <begin position="118"/>
        <end position="140"/>
    </location>
</feature>
<evidence type="ECO:0000256" key="3">
    <source>
        <dbReference type="ARBA" id="ARBA00004286"/>
    </source>
</evidence>
<evidence type="ECO:0000313" key="15">
    <source>
        <dbReference type="WBParaSite" id="Hba_00205"/>
    </source>
</evidence>
<evidence type="ECO:0000256" key="9">
    <source>
        <dbReference type="ARBA" id="ARBA00023125"/>
    </source>
</evidence>
<reference evidence="15" key="1">
    <citation type="submission" date="2016-11" db="UniProtKB">
        <authorList>
            <consortium name="WormBaseParasite"/>
        </authorList>
    </citation>
    <scope>IDENTIFICATION</scope>
</reference>
<keyword evidence="11" id="KW-0544">Nucleosome core</keyword>
<evidence type="ECO:0000256" key="5">
    <source>
        <dbReference type="ARBA" id="ARBA00020836"/>
    </source>
</evidence>
<evidence type="ECO:0000256" key="2">
    <source>
        <dbReference type="ARBA" id="ARBA00004123"/>
    </source>
</evidence>
<evidence type="ECO:0000259" key="13">
    <source>
        <dbReference type="Pfam" id="PF02191"/>
    </source>
</evidence>
<evidence type="ECO:0000256" key="4">
    <source>
        <dbReference type="ARBA" id="ARBA00006564"/>
    </source>
</evidence>
<proteinExistence type="inferred from homology"/>
<organism evidence="14 15">
    <name type="scientific">Heterorhabditis bacteriophora</name>
    <name type="common">Entomopathogenic nematode worm</name>
    <dbReference type="NCBI Taxonomy" id="37862"/>
    <lineage>
        <taxon>Eukaryota</taxon>
        <taxon>Metazoa</taxon>
        <taxon>Ecdysozoa</taxon>
        <taxon>Nematoda</taxon>
        <taxon>Chromadorea</taxon>
        <taxon>Rhabditida</taxon>
        <taxon>Rhabditina</taxon>
        <taxon>Rhabditomorpha</taxon>
        <taxon>Strongyloidea</taxon>
        <taxon>Heterorhabditidae</taxon>
        <taxon>Heterorhabditis</taxon>
    </lineage>
</organism>
<sequence>MSEKSTDLLRKQSILTSALNYVLFTLATGHHEDIEVEGAAHKGDNYLFNRSMNYFDLAIDENALWVMYHYEKEDFLSIAKGNNLLFLNLSYAYLKSSGRCSPAELQIIDRRSALHIEIGFVIVLSMAQFTYVADFFYALFNGEKECKGKPVHNCLQQCNCNADETGNNLVRLASVAMSGRGKGGKGLGKGGAKRHRKVLRDNI</sequence>
<dbReference type="WBParaSite" id="Hba_00205">
    <property type="protein sequence ID" value="Hba_00205"/>
    <property type="gene ID" value="Hba_00205"/>
</dbReference>
<evidence type="ECO:0000256" key="8">
    <source>
        <dbReference type="ARBA" id="ARBA00022990"/>
    </source>
</evidence>
<dbReference type="Gene3D" id="1.10.20.10">
    <property type="entry name" value="Histone, subunit A"/>
    <property type="match status" value="1"/>
</dbReference>
<evidence type="ECO:0000256" key="6">
    <source>
        <dbReference type="ARBA" id="ARBA00022454"/>
    </source>
</evidence>